<feature type="region of interest" description="Disordered" evidence="1">
    <location>
        <begin position="1"/>
        <end position="70"/>
    </location>
</feature>
<evidence type="ECO:0000313" key="3">
    <source>
        <dbReference type="Proteomes" id="UP000041254"/>
    </source>
</evidence>
<dbReference type="InParanoid" id="A0A0G4FSB3"/>
<evidence type="ECO:0000313" key="2">
    <source>
        <dbReference type="EMBL" id="CEM17591.1"/>
    </source>
</evidence>
<sequence length="321" mass="33585">MLEMFPNTQPAAGQPTTETATRGEEGATEATAIDLEEDELLEQGKDGDALFGTEGGPAGPPQKKRPHKSRYQARIELKEKMIGQGFSEEAAENASLLAYPNAKNPPKARKVKATTGGGQEAPAAKAKSKAPVVPKLPPPPSKQPSASLAASQSSTEPMVPPAAPKAKAGGKPLGREKSDMSKYEGLSAGGAARPKAAAASVQPSASAPANATDQCLDGEGDNDSGEEEHVSVDGEGDNDSGDEEDEDGRADACGCEEDMREWLDMQQDPENQYDTSEDEVVYVCEACGGAAYVDEEGDGLVCSEYGCDWTGDIPDIYPYSE</sequence>
<feature type="compositionally biased region" description="Low complexity" evidence="1">
    <location>
        <begin position="143"/>
        <end position="154"/>
    </location>
</feature>
<dbReference type="EMBL" id="CDMY01000491">
    <property type="protein sequence ID" value="CEM17591.1"/>
    <property type="molecule type" value="Genomic_DNA"/>
</dbReference>
<accession>A0A0G4FSB3</accession>
<dbReference type="AlphaFoldDB" id="A0A0G4FSB3"/>
<protein>
    <submittedName>
        <fullName evidence="2">Uncharacterized protein</fullName>
    </submittedName>
</protein>
<feature type="compositionally biased region" description="Polar residues" evidence="1">
    <location>
        <begin position="1"/>
        <end position="15"/>
    </location>
</feature>
<name>A0A0G4FSB3_VITBC</name>
<feature type="compositionally biased region" description="Low complexity" evidence="1">
    <location>
        <begin position="189"/>
        <end position="211"/>
    </location>
</feature>
<feature type="compositionally biased region" description="Acidic residues" evidence="1">
    <location>
        <begin position="234"/>
        <end position="259"/>
    </location>
</feature>
<evidence type="ECO:0000256" key="1">
    <source>
        <dbReference type="SAM" id="MobiDB-lite"/>
    </source>
</evidence>
<reference evidence="2 3" key="1">
    <citation type="submission" date="2014-11" db="EMBL/GenBank/DDBJ databases">
        <authorList>
            <person name="Zhu J."/>
            <person name="Qi W."/>
            <person name="Song R."/>
        </authorList>
    </citation>
    <scope>NUCLEOTIDE SEQUENCE [LARGE SCALE GENOMIC DNA]</scope>
</reference>
<dbReference type="VEuPathDB" id="CryptoDB:Vbra_3101"/>
<feature type="compositionally biased region" description="Basic and acidic residues" evidence="1">
    <location>
        <begin position="173"/>
        <end position="182"/>
    </location>
</feature>
<organism evidence="2 3">
    <name type="scientific">Vitrella brassicaformis (strain CCMP3155)</name>
    <dbReference type="NCBI Taxonomy" id="1169540"/>
    <lineage>
        <taxon>Eukaryota</taxon>
        <taxon>Sar</taxon>
        <taxon>Alveolata</taxon>
        <taxon>Colpodellida</taxon>
        <taxon>Vitrellaceae</taxon>
        <taxon>Vitrella</taxon>
    </lineage>
</organism>
<dbReference type="Proteomes" id="UP000041254">
    <property type="component" value="Unassembled WGS sequence"/>
</dbReference>
<keyword evidence="3" id="KW-1185">Reference proteome</keyword>
<feature type="region of interest" description="Disordered" evidence="1">
    <location>
        <begin position="97"/>
        <end position="259"/>
    </location>
</feature>
<feature type="compositionally biased region" description="Acidic residues" evidence="1">
    <location>
        <begin position="216"/>
        <end position="226"/>
    </location>
</feature>
<proteinExistence type="predicted"/>
<feature type="compositionally biased region" description="Low complexity" evidence="1">
    <location>
        <begin position="121"/>
        <end position="133"/>
    </location>
</feature>
<gene>
    <name evidence="2" type="ORF">Vbra_3101</name>
</gene>